<evidence type="ECO:0000313" key="2">
    <source>
        <dbReference type="Proteomes" id="UP000013047"/>
    </source>
</evidence>
<comment type="caution">
    <text evidence="1">The sequence shown here is derived from an EMBL/GenBank/DDBJ whole genome shotgun (WGS) entry which is preliminary data.</text>
</comment>
<name>N6Z0D5_9RHOO</name>
<organism evidence="1 2">
    <name type="scientific">Thauera phenylacetica B4P</name>
    <dbReference type="NCBI Taxonomy" id="1234382"/>
    <lineage>
        <taxon>Bacteria</taxon>
        <taxon>Pseudomonadati</taxon>
        <taxon>Pseudomonadota</taxon>
        <taxon>Betaproteobacteria</taxon>
        <taxon>Rhodocyclales</taxon>
        <taxon>Zoogloeaceae</taxon>
        <taxon>Thauera</taxon>
    </lineage>
</organism>
<dbReference type="RefSeq" id="WP_004361665.1">
    <property type="nucleotide sequence ID" value="NZ_AMXF01000054.1"/>
</dbReference>
<dbReference type="OrthoDB" id="9787885at2"/>
<proteinExistence type="predicted"/>
<dbReference type="AlphaFoldDB" id="N6Z0D5"/>
<dbReference type="Pfam" id="PF09609">
    <property type="entry name" value="Cas_GSU0054"/>
    <property type="match status" value="1"/>
</dbReference>
<dbReference type="NCBIfam" id="TIGR02165">
    <property type="entry name" value="cas5_6_GSU0054"/>
    <property type="match status" value="1"/>
</dbReference>
<dbReference type="InterPro" id="IPR019089">
    <property type="entry name" value="Cas_GSU0054"/>
</dbReference>
<evidence type="ECO:0000313" key="1">
    <source>
        <dbReference type="EMBL" id="ENO97305.1"/>
    </source>
</evidence>
<gene>
    <name evidence="1" type="ORF">C667_09583</name>
</gene>
<sequence length="747" mass="81297">MTHSLFLSVRFHDGRYHGTGDWPPSPARLFQALVAAAAKPGLDDASRDALAWLERQAPPTLAAPTAHSGQHVGLYVPNNDLDAKGGDIRRVAEIRSSMKHIRPRLFDVALPLLYVWRIDDDGKADAACLCRIAEGLYQLGRGVDMAWAIGEVLDEAATESRLAEYPGAIYRPSSSSVGMKLACPIAGSLQSLEARYKASAMRFRHIVDGRTVRTEFSNAPRPYFRSVAYNSPSVRTLFDLRRATASSSPFASSPLTKAAALVQTLRGCDGEDGLPESGAFMRLARHFDRRLVSRILIGRNAGEADKAQRVRIIPLPSIGHVHVDRGIRRVLIEVPPDCPISANDITWAFSGLEVEAQDVDIETGEIMGSPVELVPADDDAMLMHYGIGEAATPSHLWRSVTPLALPTAARRHIDPARRHEQGKSGAEYSSEQKQACHEIAQALRHAGLRDRITHVHVQREPFEARGERAEAFADGTRFSKHQLWHAEIEFAEPVHGPIVLGSGRYLGLGLMAPVRKAEGVFAFAIVDGMPASAEPLALARALRRAVMARVQAVLGNSADLALFFTGHEPDGKPARNGGHAHLAFVPDLERERLLIVAPHIIEHREASKDERHHLETLAQALVGFDVLRAGTNGKLRLVQETVDMNCDPLFAAATAWVARSPYVATRHAKRNGADSLQSDVTTEVRRRGLPAPLVVERRPTEGEELSLRFAVAVSGPLLLGKSMHYGGGLFASRPPLAGTDNQAGPTP</sequence>
<keyword evidence="2" id="KW-1185">Reference proteome</keyword>
<protein>
    <submittedName>
        <fullName evidence="1">CRISPR-associated protein</fullName>
    </submittedName>
</protein>
<dbReference type="Proteomes" id="UP000013047">
    <property type="component" value="Unassembled WGS sequence"/>
</dbReference>
<reference evidence="1 2" key="1">
    <citation type="submission" date="2012-09" db="EMBL/GenBank/DDBJ databases">
        <title>Draft Genome Sequences of 6 Strains from Genus Thauera.</title>
        <authorList>
            <person name="Liu B."/>
            <person name="Shapleigh J.P."/>
            <person name="Frostegard A.H."/>
        </authorList>
    </citation>
    <scope>NUCLEOTIDE SEQUENCE [LARGE SCALE GENOMIC DNA]</scope>
    <source>
        <strain evidence="1 2">B4P</strain>
    </source>
</reference>
<accession>N6Z0D5</accession>
<dbReference type="EMBL" id="AMXF01000054">
    <property type="protein sequence ID" value="ENO97305.1"/>
    <property type="molecule type" value="Genomic_DNA"/>
</dbReference>